<evidence type="ECO:0000313" key="7">
    <source>
        <dbReference type="Proteomes" id="UP000199648"/>
    </source>
</evidence>
<organism evidence="6 7">
    <name type="scientific">Thiohalomonas denitrificans</name>
    <dbReference type="NCBI Taxonomy" id="415747"/>
    <lineage>
        <taxon>Bacteria</taxon>
        <taxon>Pseudomonadati</taxon>
        <taxon>Pseudomonadota</taxon>
        <taxon>Gammaproteobacteria</taxon>
        <taxon>Thiohalomonadales</taxon>
        <taxon>Thiohalomonadaceae</taxon>
        <taxon>Thiohalomonas</taxon>
    </lineage>
</organism>
<dbReference type="InterPro" id="IPR003029">
    <property type="entry name" value="S1_domain"/>
</dbReference>
<dbReference type="STRING" id="415747.SAMN03097708_03166"/>
<dbReference type="Gene3D" id="2.40.50.140">
    <property type="entry name" value="Nucleic acid-binding proteins"/>
    <property type="match status" value="4"/>
</dbReference>
<evidence type="ECO:0000256" key="3">
    <source>
        <dbReference type="ARBA" id="ARBA00023274"/>
    </source>
</evidence>
<dbReference type="FunFam" id="2.40.50.140:FF:000103">
    <property type="entry name" value="protein RRP5 homolog"/>
    <property type="match status" value="1"/>
</dbReference>
<dbReference type="PRINTS" id="PR00681">
    <property type="entry name" value="RIBOSOMALS1"/>
</dbReference>
<evidence type="ECO:0000256" key="4">
    <source>
        <dbReference type="ARBA" id="ARBA00025604"/>
    </source>
</evidence>
<dbReference type="SMART" id="SM00316">
    <property type="entry name" value="S1"/>
    <property type="match status" value="4"/>
</dbReference>
<keyword evidence="2 6" id="KW-0689">Ribosomal protein</keyword>
<feature type="domain" description="S1 motif" evidence="5">
    <location>
        <begin position="234"/>
        <end position="307"/>
    </location>
</feature>
<dbReference type="PANTHER" id="PTHR10724">
    <property type="entry name" value="30S RIBOSOMAL PROTEIN S1"/>
    <property type="match status" value="1"/>
</dbReference>
<dbReference type="CDD" id="cd05688">
    <property type="entry name" value="S1_RPS1_repeat_ec3"/>
    <property type="match status" value="1"/>
</dbReference>
<dbReference type="CDD" id="cd00164">
    <property type="entry name" value="S1_like"/>
    <property type="match status" value="1"/>
</dbReference>
<dbReference type="CDD" id="cd04465">
    <property type="entry name" value="S1_RPS1_repeat_ec2_hs2"/>
    <property type="match status" value="1"/>
</dbReference>
<dbReference type="Proteomes" id="UP000199648">
    <property type="component" value="Unassembled WGS sequence"/>
</dbReference>
<dbReference type="SUPFAM" id="SSF50249">
    <property type="entry name" value="Nucleic acid-binding proteins"/>
    <property type="match status" value="4"/>
</dbReference>
<dbReference type="InterPro" id="IPR035104">
    <property type="entry name" value="Ribosomal_protein_S1-like"/>
</dbReference>
<dbReference type="InterPro" id="IPR050437">
    <property type="entry name" value="Ribos_protein_bS1-like"/>
</dbReference>
<comment type="similarity">
    <text evidence="1">Belongs to the bacterial ribosomal protein bS1 family.</text>
</comment>
<keyword evidence="3" id="KW-0687">Ribonucleoprotein</keyword>
<dbReference type="GO" id="GO:0003729">
    <property type="term" value="F:mRNA binding"/>
    <property type="evidence" value="ECO:0007669"/>
    <property type="project" value="TreeGrafter"/>
</dbReference>
<accession>A0A1G5R0V5</accession>
<dbReference type="EMBL" id="FMWD01000015">
    <property type="protein sequence ID" value="SCZ67576.1"/>
    <property type="molecule type" value="Genomic_DNA"/>
</dbReference>
<evidence type="ECO:0000259" key="5">
    <source>
        <dbReference type="PROSITE" id="PS50126"/>
    </source>
</evidence>
<evidence type="ECO:0000313" key="6">
    <source>
        <dbReference type="EMBL" id="SCZ67576.1"/>
    </source>
</evidence>
<name>A0A1G5R0V5_9GAMM</name>
<keyword evidence="7" id="KW-1185">Reference proteome</keyword>
<feature type="domain" description="S1 motif" evidence="5">
    <location>
        <begin position="146"/>
        <end position="213"/>
    </location>
</feature>
<sequence length="437" mass="46563">MGHPALGAVNVSNTQVEPALLRIHSPSPANGYPMAEHEDFSALLSEFEQQTPLQSSKAPQVGERIRGRIVSIGQEQAFVDVGAKAEAVIDVAELTDAEGQRNAEVGDTIESMVLSRDDRSGTLLLGRGSGRAVHDSAELENAYANQLPVEGLVSGVTKGGLEVQVAGMRGFCPASQADIRFVDDLEAFVGQRLSFRITRFEGGRRPNLVLSRRALLEEAARRDAEELRGRLAVGLVLPGTVTAVKEYGAFVDLGGIEGMVHVSELAYGRVSHPRDVVSPGQAVEVSVLKIEKSEKPGRGERIALSIRALAADPWQGAEQRYPVGTPVKGTVTRLQPFGAFVEVESGLEALVPISELGSGQRVSHPKEVVNPGDAVEAIVLSVDSTRRRLSLSLDASAHEEAANLEAYRPSAQPKADEAVGSFGHLLRESLNKGKSGE</sequence>
<dbReference type="PANTHER" id="PTHR10724:SF7">
    <property type="entry name" value="SMALL RIBOSOMAL SUBUNIT PROTEIN BS1C"/>
    <property type="match status" value="1"/>
</dbReference>
<dbReference type="GO" id="GO:0003735">
    <property type="term" value="F:structural constituent of ribosome"/>
    <property type="evidence" value="ECO:0007669"/>
    <property type="project" value="TreeGrafter"/>
</dbReference>
<evidence type="ECO:0000256" key="1">
    <source>
        <dbReference type="ARBA" id="ARBA00006767"/>
    </source>
</evidence>
<dbReference type="InterPro" id="IPR012340">
    <property type="entry name" value="NA-bd_OB-fold"/>
</dbReference>
<dbReference type="PROSITE" id="PS50126">
    <property type="entry name" value="S1"/>
    <property type="match status" value="4"/>
</dbReference>
<dbReference type="GO" id="GO:0022627">
    <property type="term" value="C:cytosolic small ribosomal subunit"/>
    <property type="evidence" value="ECO:0007669"/>
    <property type="project" value="TreeGrafter"/>
</dbReference>
<protein>
    <submittedName>
        <fullName evidence="6">Small subunit ribosomal protein S1</fullName>
    </submittedName>
</protein>
<dbReference type="AlphaFoldDB" id="A0A1G5R0V5"/>
<reference evidence="6 7" key="1">
    <citation type="submission" date="2016-10" db="EMBL/GenBank/DDBJ databases">
        <authorList>
            <person name="de Groot N.N."/>
        </authorList>
    </citation>
    <scope>NUCLEOTIDE SEQUENCE [LARGE SCALE GENOMIC DNA]</scope>
    <source>
        <strain evidence="6 7">HLD2</strain>
    </source>
</reference>
<evidence type="ECO:0000256" key="2">
    <source>
        <dbReference type="ARBA" id="ARBA00022980"/>
    </source>
</evidence>
<dbReference type="GO" id="GO:0006412">
    <property type="term" value="P:translation"/>
    <property type="evidence" value="ECO:0007669"/>
    <property type="project" value="TreeGrafter"/>
</dbReference>
<proteinExistence type="inferred from homology"/>
<feature type="domain" description="S1 motif" evidence="5">
    <location>
        <begin position="62"/>
        <end position="128"/>
    </location>
</feature>
<gene>
    <name evidence="6" type="ORF">SAMN03097708_03166</name>
</gene>
<comment type="function">
    <text evidence="4">Binds mRNA; thus facilitating recognition of the initiation point. It is needed to translate mRNA with a short Shine-Dalgarno (SD) purine-rich sequence.</text>
</comment>
<dbReference type="CDD" id="cd05687">
    <property type="entry name" value="S1_RPS1_repeat_ec1_hs1"/>
    <property type="match status" value="1"/>
</dbReference>
<feature type="domain" description="S1 motif" evidence="5">
    <location>
        <begin position="324"/>
        <end position="394"/>
    </location>
</feature>
<dbReference type="Pfam" id="PF00575">
    <property type="entry name" value="S1"/>
    <property type="match status" value="4"/>
</dbReference>